<dbReference type="EMBL" id="JAFVMF010000027">
    <property type="protein sequence ID" value="MBO1361661.1"/>
    <property type="molecule type" value="Genomic_DNA"/>
</dbReference>
<evidence type="ECO:0000256" key="1">
    <source>
        <dbReference type="ARBA" id="ARBA00004886"/>
    </source>
</evidence>
<comment type="subunit">
    <text evidence="2">Monomer. Interacts with PqqE.</text>
</comment>
<gene>
    <name evidence="4" type="primary">pqqD</name>
    <name evidence="4" type="ORF">J2D73_17910</name>
</gene>
<organism evidence="4 5">
    <name type="scientific">Acetobacter sacchari</name>
    <dbReference type="NCBI Taxonomy" id="2661687"/>
    <lineage>
        <taxon>Bacteria</taxon>
        <taxon>Pseudomonadati</taxon>
        <taxon>Pseudomonadota</taxon>
        <taxon>Alphaproteobacteria</taxon>
        <taxon>Acetobacterales</taxon>
        <taxon>Acetobacteraceae</taxon>
        <taxon>Acetobacter</taxon>
    </lineage>
</organism>
<evidence type="ECO:0000313" key="4">
    <source>
        <dbReference type="EMBL" id="MBO1361661.1"/>
    </source>
</evidence>
<comment type="pathway">
    <text evidence="1">Cofactor biosynthesis; pyrroloquinoline quinone biosynthesis.</text>
</comment>
<keyword evidence="3" id="KW-0884">PQQ biosynthesis</keyword>
<proteinExistence type="predicted"/>
<evidence type="ECO:0000313" key="5">
    <source>
        <dbReference type="Proteomes" id="UP000664771"/>
    </source>
</evidence>
<accession>A0ABS3M0F1</accession>
<dbReference type="InterPro" id="IPR008792">
    <property type="entry name" value="PQQD"/>
</dbReference>
<dbReference type="Pfam" id="PF05402">
    <property type="entry name" value="PqqD"/>
    <property type="match status" value="1"/>
</dbReference>
<keyword evidence="5" id="KW-1185">Reference proteome</keyword>
<name>A0ABS3M0F1_9PROT</name>
<protein>
    <submittedName>
        <fullName evidence="4">Pyrroloquinoline quinone biosynthesis peptide chaperone PqqD</fullName>
    </submittedName>
</protein>
<evidence type="ECO:0000256" key="2">
    <source>
        <dbReference type="ARBA" id="ARBA00011741"/>
    </source>
</evidence>
<evidence type="ECO:0000256" key="3">
    <source>
        <dbReference type="ARBA" id="ARBA00022905"/>
    </source>
</evidence>
<dbReference type="InterPro" id="IPR022479">
    <property type="entry name" value="PqqD_bac"/>
</dbReference>
<dbReference type="Proteomes" id="UP000664771">
    <property type="component" value="Unassembled WGS sequence"/>
</dbReference>
<dbReference type="NCBIfam" id="TIGR03859">
    <property type="entry name" value="PQQ_PqqD"/>
    <property type="match status" value="1"/>
</dbReference>
<dbReference type="Gene3D" id="1.10.10.1150">
    <property type="entry name" value="Coenzyme PQQ synthesis protein D (PqqD)"/>
    <property type="match status" value="1"/>
</dbReference>
<reference evidence="4 5" key="1">
    <citation type="submission" date="2021-03" db="EMBL/GenBank/DDBJ databases">
        <title>The complete genome sequence of Acetobacter sacchari TBRC 11175.</title>
        <authorList>
            <person name="Charoenyingcharoen P."/>
            <person name="Yukphan P."/>
        </authorList>
    </citation>
    <scope>NUCLEOTIDE SEQUENCE [LARGE SCALE GENOMIC DNA]</scope>
    <source>
        <strain evidence="4 5">TBRC 11175</strain>
    </source>
</reference>
<dbReference type="InterPro" id="IPR041881">
    <property type="entry name" value="PqqD_sf"/>
</dbReference>
<dbReference type="RefSeq" id="WP_207883587.1">
    <property type="nucleotide sequence ID" value="NZ_JAFVMF010000027.1"/>
</dbReference>
<comment type="caution">
    <text evidence="4">The sequence shown here is derived from an EMBL/GenBank/DDBJ whole genome shotgun (WGS) entry which is preliminary data.</text>
</comment>
<sequence length="94" mass="10482">MSADLEARIPSFLRGVRLQRDRVRDQWIVQAPERAFIVDSIAASILQRVDGDATLAMIIDALATAYDAPRDVIARDVIDMVEELTARQVLVCKS</sequence>